<protein>
    <submittedName>
        <fullName evidence="2">Tetratricopeptide repeat-containing protein</fullName>
    </submittedName>
</protein>
<dbReference type="SMART" id="SM00028">
    <property type="entry name" value="TPR"/>
    <property type="match status" value="8"/>
</dbReference>
<accession>A0ABY1P0C7</accession>
<reference evidence="2 3" key="1">
    <citation type="submission" date="2017-05" db="EMBL/GenBank/DDBJ databases">
        <authorList>
            <person name="Varghese N."/>
            <person name="Submissions S."/>
        </authorList>
    </citation>
    <scope>NUCLEOTIDE SEQUENCE [LARGE SCALE GENOMIC DNA]</scope>
    <source>
        <strain evidence="2 3">DSM 15360</strain>
    </source>
</reference>
<proteinExistence type="predicted"/>
<dbReference type="EMBL" id="FXUA01000003">
    <property type="protein sequence ID" value="SMP22578.1"/>
    <property type="molecule type" value="Genomic_DNA"/>
</dbReference>
<keyword evidence="3" id="KW-1185">Reference proteome</keyword>
<evidence type="ECO:0000313" key="2">
    <source>
        <dbReference type="EMBL" id="SMP22578.1"/>
    </source>
</evidence>
<dbReference type="Proteomes" id="UP001157915">
    <property type="component" value="Unassembled WGS sequence"/>
</dbReference>
<dbReference type="InterPro" id="IPR019734">
    <property type="entry name" value="TPR_rpt"/>
</dbReference>
<comment type="caution">
    <text evidence="2">The sequence shown here is derived from an EMBL/GenBank/DDBJ whole genome shotgun (WGS) entry which is preliminary data.</text>
</comment>
<dbReference type="PANTHER" id="PTHR12558">
    <property type="entry name" value="CELL DIVISION CYCLE 16,23,27"/>
    <property type="match status" value="1"/>
</dbReference>
<dbReference type="Gene3D" id="1.25.40.10">
    <property type="entry name" value="Tetratricopeptide repeat domain"/>
    <property type="match status" value="2"/>
</dbReference>
<evidence type="ECO:0000256" key="1">
    <source>
        <dbReference type="PROSITE-ProRule" id="PRU00339"/>
    </source>
</evidence>
<dbReference type="RefSeq" id="WP_283412981.1">
    <property type="nucleotide sequence ID" value="NZ_FXUA01000003.1"/>
</dbReference>
<dbReference type="PROSITE" id="PS51257">
    <property type="entry name" value="PROKAR_LIPOPROTEIN"/>
    <property type="match status" value="1"/>
</dbReference>
<keyword evidence="1" id="KW-0802">TPR repeat</keyword>
<sequence>MKTTLKTLLLLITIGTTLSCDSDESKKGRFLLKGNEKMEENDPKGAMEFYAEALEMDSTYAEAYYNKALAHIQLNQLTASIQDLSLAIKFKPGYYDAIFQRGLSYLDNGEFYNAREDAKQLISLDNKNWRSYFLTGLVEEKLTNFPEALAAFGEASKLNPENSDLLVNQATILYYQKDFEAAKKILSKATTVNPLEPNLHNLQSMILFDEQNYAGALDAVEKAISLDKSQPYFYNNKGLYLLFLDQKEEGLNLINQSIQMDPTNPFAFRNKGIYYVMEGDKVSALQYLVELSQNYPDMDLVEEYLEKAQAL</sequence>
<dbReference type="Pfam" id="PF14559">
    <property type="entry name" value="TPR_19"/>
    <property type="match status" value="2"/>
</dbReference>
<evidence type="ECO:0000313" key="3">
    <source>
        <dbReference type="Proteomes" id="UP001157915"/>
    </source>
</evidence>
<dbReference type="PANTHER" id="PTHR12558:SF13">
    <property type="entry name" value="CELL DIVISION CYCLE PROTEIN 27 HOMOLOG"/>
    <property type="match status" value="1"/>
</dbReference>
<feature type="repeat" description="TPR" evidence="1">
    <location>
        <begin position="129"/>
        <end position="162"/>
    </location>
</feature>
<dbReference type="PROSITE" id="PS50005">
    <property type="entry name" value="TPR"/>
    <property type="match status" value="1"/>
</dbReference>
<gene>
    <name evidence="2" type="ORF">SAMN06265367_103469</name>
</gene>
<dbReference type="Pfam" id="PF13181">
    <property type="entry name" value="TPR_8"/>
    <property type="match status" value="2"/>
</dbReference>
<organism evidence="2 3">
    <name type="scientific">Algoriphagus winogradskyi</name>
    <dbReference type="NCBI Taxonomy" id="237017"/>
    <lineage>
        <taxon>Bacteria</taxon>
        <taxon>Pseudomonadati</taxon>
        <taxon>Bacteroidota</taxon>
        <taxon>Cytophagia</taxon>
        <taxon>Cytophagales</taxon>
        <taxon>Cyclobacteriaceae</taxon>
        <taxon>Algoriphagus</taxon>
    </lineage>
</organism>
<name>A0ABY1P0C7_9BACT</name>
<dbReference type="InterPro" id="IPR011990">
    <property type="entry name" value="TPR-like_helical_dom_sf"/>
</dbReference>
<dbReference type="SUPFAM" id="SSF48452">
    <property type="entry name" value="TPR-like"/>
    <property type="match status" value="1"/>
</dbReference>